<dbReference type="KEGG" id="dge:Dgeo_0257"/>
<dbReference type="Gene3D" id="1.20.120.450">
    <property type="entry name" value="dinb family like domain"/>
    <property type="match status" value="1"/>
</dbReference>
<organism evidence="1 2">
    <name type="scientific">Deinococcus geothermalis (strain DSM 11300 / CIP 105573 / AG-3a)</name>
    <dbReference type="NCBI Taxonomy" id="319795"/>
    <lineage>
        <taxon>Bacteria</taxon>
        <taxon>Thermotogati</taxon>
        <taxon>Deinococcota</taxon>
        <taxon>Deinococci</taxon>
        <taxon>Deinococcales</taxon>
        <taxon>Deinococcaceae</taxon>
        <taxon>Deinococcus</taxon>
    </lineage>
</organism>
<accession>Q1J1S4</accession>
<keyword evidence="1" id="KW-0238">DNA-binding</keyword>
<dbReference type="InterPro" id="IPR034660">
    <property type="entry name" value="DinB/YfiT-like"/>
</dbReference>
<dbReference type="SUPFAM" id="SSF109854">
    <property type="entry name" value="DinB/YfiT-like putative metalloenzymes"/>
    <property type="match status" value="1"/>
</dbReference>
<name>Q1J1S4_DEIGD</name>
<evidence type="ECO:0000313" key="2">
    <source>
        <dbReference type="Proteomes" id="UP000002431"/>
    </source>
</evidence>
<proteinExistence type="predicted"/>
<evidence type="ECO:0000313" key="1">
    <source>
        <dbReference type="EMBL" id="ABF44560.1"/>
    </source>
</evidence>
<keyword evidence="2" id="KW-1185">Reference proteome</keyword>
<gene>
    <name evidence="1" type="ordered locus">Dgeo_0257</name>
</gene>
<sequence length="200" mass="22204">MTKRSKVFVPAVVTVATVGVAAGAAYVARHRKDDVKEFFVAQVLERPAGRMSYSDLAQGLERGGVFLAQRAARAANTDANRAILTHIIGIERWGQNRLRVALGQRPFERDEHHPYKPGAGATLRELQDLLSQTRAQTVDLARQLHAQPPQDDLTIEHNGLGPLTPKGWLRYLTQHADLESRKLRGAKEYQALGEERLASQ</sequence>
<dbReference type="Proteomes" id="UP000002431">
    <property type="component" value="Chromosome"/>
</dbReference>
<dbReference type="EMBL" id="CP000359">
    <property type="protein sequence ID" value="ABF44560.1"/>
    <property type="molecule type" value="Genomic_DNA"/>
</dbReference>
<dbReference type="AlphaFoldDB" id="Q1J1S4"/>
<dbReference type="GO" id="GO:0003677">
    <property type="term" value="F:DNA binding"/>
    <property type="evidence" value="ECO:0007669"/>
    <property type="project" value="UniProtKB-KW"/>
</dbReference>
<dbReference type="STRING" id="319795.Dgeo_0257"/>
<dbReference type="HOGENOM" id="CLU_099782_0_0_0"/>
<protein>
    <submittedName>
        <fullName evidence="1">Dps (Ferritin) family DNA-binding protein</fullName>
    </submittedName>
</protein>
<dbReference type="RefSeq" id="WP_011529406.1">
    <property type="nucleotide sequence ID" value="NC_008025.1"/>
</dbReference>
<dbReference type="eggNOG" id="ENOG5033Z6N">
    <property type="taxonomic scope" value="Bacteria"/>
</dbReference>
<reference evidence="1" key="1">
    <citation type="submission" date="2006-04" db="EMBL/GenBank/DDBJ databases">
        <title>Complete sequence of chromosome of Deinococcus geothermalis DSM 11300.</title>
        <authorList>
            <consortium name="US DOE Joint Genome Institute"/>
            <person name="Copeland A."/>
            <person name="Lucas S."/>
            <person name="Lapidus A."/>
            <person name="Barry K."/>
            <person name="Detter J.C."/>
            <person name="Glavina del Rio T."/>
            <person name="Hammon N."/>
            <person name="Israni S."/>
            <person name="Dalin E."/>
            <person name="Tice H."/>
            <person name="Pitluck S."/>
            <person name="Brettin T."/>
            <person name="Bruce D."/>
            <person name="Han C."/>
            <person name="Tapia R."/>
            <person name="Saunders E."/>
            <person name="Gilna P."/>
            <person name="Schmutz J."/>
            <person name="Larimer F."/>
            <person name="Land M."/>
            <person name="Hauser L."/>
            <person name="Kyrpides N."/>
            <person name="Kim E."/>
            <person name="Daly M.J."/>
            <person name="Fredrickson J.K."/>
            <person name="Makarova K.S."/>
            <person name="Gaidamakova E.K."/>
            <person name="Zhai M."/>
            <person name="Richardson P."/>
        </authorList>
    </citation>
    <scope>NUCLEOTIDE SEQUENCE</scope>
    <source>
        <strain evidence="1">DSM 11300</strain>
    </source>
</reference>